<evidence type="ECO:0000313" key="2">
    <source>
        <dbReference type="EMBL" id="OGZ17591.1"/>
    </source>
</evidence>
<dbReference type="EMBL" id="MHLW01000031">
    <property type="protein sequence ID" value="OGZ17591.1"/>
    <property type="molecule type" value="Genomic_DNA"/>
</dbReference>
<comment type="caution">
    <text evidence="2">The sequence shown here is derived from an EMBL/GenBank/DDBJ whole genome shotgun (WGS) entry which is preliminary data.</text>
</comment>
<accession>A0A1G2DX30</accession>
<evidence type="ECO:0000313" key="3">
    <source>
        <dbReference type="Proteomes" id="UP000178893"/>
    </source>
</evidence>
<organism evidence="2 3">
    <name type="scientific">Candidatus Nealsonbacteria bacterium RBG_13_37_56</name>
    <dbReference type="NCBI Taxonomy" id="1801661"/>
    <lineage>
        <taxon>Bacteria</taxon>
        <taxon>Candidatus Nealsoniibacteriota</taxon>
    </lineage>
</organism>
<feature type="transmembrane region" description="Helical" evidence="1">
    <location>
        <begin position="12"/>
        <end position="31"/>
    </location>
</feature>
<sequence>MKKNRGFGLVEIIISVGLVATFILTFSTLIMQAMKTSRTNNSELKAMIYLQELIEIGEDLEQSNWQALNDSNCQSPNLCHAEIQENKWILLPEKEIIDNYSRSLSVENVYRNQVSFPNEITETEGVLDPNTKKVIAKISWNNGFEPRELILETYLYDYQP</sequence>
<proteinExistence type="predicted"/>
<dbReference type="AlphaFoldDB" id="A0A1G2DX30"/>
<keyword evidence="1" id="KW-0812">Transmembrane</keyword>
<evidence type="ECO:0000256" key="1">
    <source>
        <dbReference type="SAM" id="Phobius"/>
    </source>
</evidence>
<reference evidence="2 3" key="1">
    <citation type="journal article" date="2016" name="Nat. Commun.">
        <title>Thousands of microbial genomes shed light on interconnected biogeochemical processes in an aquifer system.</title>
        <authorList>
            <person name="Anantharaman K."/>
            <person name="Brown C.T."/>
            <person name="Hug L.A."/>
            <person name="Sharon I."/>
            <person name="Castelle C.J."/>
            <person name="Probst A.J."/>
            <person name="Thomas B.C."/>
            <person name="Singh A."/>
            <person name="Wilkins M.J."/>
            <person name="Karaoz U."/>
            <person name="Brodie E.L."/>
            <person name="Williams K.H."/>
            <person name="Hubbard S.S."/>
            <person name="Banfield J.F."/>
        </authorList>
    </citation>
    <scope>NUCLEOTIDE SEQUENCE [LARGE SCALE GENOMIC DNA]</scope>
</reference>
<keyword evidence="1" id="KW-1133">Transmembrane helix</keyword>
<name>A0A1G2DX30_9BACT</name>
<keyword evidence="1" id="KW-0472">Membrane</keyword>
<gene>
    <name evidence="2" type="ORF">A2V72_02320</name>
</gene>
<protein>
    <recommendedName>
        <fullName evidence="4">Type II secretion system protein</fullName>
    </recommendedName>
</protein>
<dbReference type="Proteomes" id="UP000178893">
    <property type="component" value="Unassembled WGS sequence"/>
</dbReference>
<evidence type="ECO:0008006" key="4">
    <source>
        <dbReference type="Google" id="ProtNLM"/>
    </source>
</evidence>